<gene>
    <name evidence="2" type="ORF">L3X38_038667</name>
</gene>
<keyword evidence="3" id="KW-1185">Reference proteome</keyword>
<accession>A0AAD4V5N6</accession>
<protein>
    <submittedName>
        <fullName evidence="2">Uncharacterized protein</fullName>
    </submittedName>
</protein>
<feature type="region of interest" description="Disordered" evidence="1">
    <location>
        <begin position="42"/>
        <end position="83"/>
    </location>
</feature>
<dbReference type="AlphaFoldDB" id="A0AAD4V5N6"/>
<feature type="compositionally biased region" description="Polar residues" evidence="1">
    <location>
        <begin position="58"/>
        <end position="83"/>
    </location>
</feature>
<reference evidence="2 3" key="1">
    <citation type="journal article" date="2022" name="G3 (Bethesda)">
        <title>Whole-genome sequence and methylome profiling of the almond [Prunus dulcis (Mill.) D.A. Webb] cultivar 'Nonpareil'.</title>
        <authorList>
            <person name="D'Amico-Willman K.M."/>
            <person name="Ouma W.Z."/>
            <person name="Meulia T."/>
            <person name="Sideli G.M."/>
            <person name="Gradziel T.M."/>
            <person name="Fresnedo-Ramirez J."/>
        </authorList>
    </citation>
    <scope>NUCLEOTIDE SEQUENCE [LARGE SCALE GENOMIC DNA]</scope>
    <source>
        <strain evidence="2">Clone GOH B32 T37-40</strain>
    </source>
</reference>
<evidence type="ECO:0000313" key="3">
    <source>
        <dbReference type="Proteomes" id="UP001054821"/>
    </source>
</evidence>
<organism evidence="2 3">
    <name type="scientific">Prunus dulcis</name>
    <name type="common">Almond</name>
    <name type="synonym">Amygdalus dulcis</name>
    <dbReference type="NCBI Taxonomy" id="3755"/>
    <lineage>
        <taxon>Eukaryota</taxon>
        <taxon>Viridiplantae</taxon>
        <taxon>Streptophyta</taxon>
        <taxon>Embryophyta</taxon>
        <taxon>Tracheophyta</taxon>
        <taxon>Spermatophyta</taxon>
        <taxon>Magnoliopsida</taxon>
        <taxon>eudicotyledons</taxon>
        <taxon>Gunneridae</taxon>
        <taxon>Pentapetalae</taxon>
        <taxon>rosids</taxon>
        <taxon>fabids</taxon>
        <taxon>Rosales</taxon>
        <taxon>Rosaceae</taxon>
        <taxon>Amygdaloideae</taxon>
        <taxon>Amygdaleae</taxon>
        <taxon>Prunus</taxon>
    </lineage>
</organism>
<evidence type="ECO:0000256" key="1">
    <source>
        <dbReference type="SAM" id="MobiDB-lite"/>
    </source>
</evidence>
<feature type="compositionally biased region" description="Basic and acidic residues" evidence="1">
    <location>
        <begin position="42"/>
        <end position="53"/>
    </location>
</feature>
<name>A0AAD4V5N6_PRUDU</name>
<dbReference type="EMBL" id="JAJFAZ020000007">
    <property type="protein sequence ID" value="KAI5318959.1"/>
    <property type="molecule type" value="Genomic_DNA"/>
</dbReference>
<dbReference type="Proteomes" id="UP001054821">
    <property type="component" value="Chromosome 7"/>
</dbReference>
<proteinExistence type="predicted"/>
<evidence type="ECO:0000313" key="2">
    <source>
        <dbReference type="EMBL" id="KAI5318959.1"/>
    </source>
</evidence>
<comment type="caution">
    <text evidence="2">The sequence shown here is derived from an EMBL/GenBank/DDBJ whole genome shotgun (WGS) entry which is preliminary data.</text>
</comment>
<sequence>MSHALFQQMLFINKHSHDISYFSEMEPPFSLNSQPNLASKAPEAKLNHRRDLQEVQLARTSSSRRAQESTTRPSTSSHATYKM</sequence>